<evidence type="ECO:0000313" key="1">
    <source>
        <dbReference type="EMBL" id="MCI49717.1"/>
    </source>
</evidence>
<dbReference type="Proteomes" id="UP000265520">
    <property type="component" value="Unassembled WGS sequence"/>
</dbReference>
<reference evidence="1 2" key="1">
    <citation type="journal article" date="2018" name="Front. Plant Sci.">
        <title>Red Clover (Trifolium pratense) and Zigzag Clover (T. medium) - A Picture of Genomic Similarities and Differences.</title>
        <authorList>
            <person name="Dluhosova J."/>
            <person name="Istvanek J."/>
            <person name="Nedelnik J."/>
            <person name="Repkova J."/>
        </authorList>
    </citation>
    <scope>NUCLEOTIDE SEQUENCE [LARGE SCALE GENOMIC DNA]</scope>
    <source>
        <strain evidence="2">cv. 10/8</strain>
        <tissue evidence="1">Leaf</tissue>
    </source>
</reference>
<accession>A0A392SMU1</accession>
<evidence type="ECO:0000313" key="2">
    <source>
        <dbReference type="Proteomes" id="UP000265520"/>
    </source>
</evidence>
<sequence>VEYPTLDEIWPEYPHLTGQFSRLELDQTQILRWYYNLSNIYWVTRYQPLGSRSRCPFLSTGRYVQCPTLDEIWPEVSSIHILLTSFLELS</sequence>
<name>A0A392SMU1_9FABA</name>
<dbReference type="EMBL" id="LXQA010405420">
    <property type="protein sequence ID" value="MCI49717.1"/>
    <property type="molecule type" value="Genomic_DNA"/>
</dbReference>
<organism evidence="1 2">
    <name type="scientific">Trifolium medium</name>
    <dbReference type="NCBI Taxonomy" id="97028"/>
    <lineage>
        <taxon>Eukaryota</taxon>
        <taxon>Viridiplantae</taxon>
        <taxon>Streptophyta</taxon>
        <taxon>Embryophyta</taxon>
        <taxon>Tracheophyta</taxon>
        <taxon>Spermatophyta</taxon>
        <taxon>Magnoliopsida</taxon>
        <taxon>eudicotyledons</taxon>
        <taxon>Gunneridae</taxon>
        <taxon>Pentapetalae</taxon>
        <taxon>rosids</taxon>
        <taxon>fabids</taxon>
        <taxon>Fabales</taxon>
        <taxon>Fabaceae</taxon>
        <taxon>Papilionoideae</taxon>
        <taxon>50 kb inversion clade</taxon>
        <taxon>NPAAA clade</taxon>
        <taxon>Hologalegina</taxon>
        <taxon>IRL clade</taxon>
        <taxon>Trifolieae</taxon>
        <taxon>Trifolium</taxon>
    </lineage>
</organism>
<comment type="caution">
    <text evidence="1">The sequence shown here is derived from an EMBL/GenBank/DDBJ whole genome shotgun (WGS) entry which is preliminary data.</text>
</comment>
<keyword evidence="2" id="KW-1185">Reference proteome</keyword>
<feature type="non-terminal residue" evidence="1">
    <location>
        <position position="1"/>
    </location>
</feature>
<protein>
    <submittedName>
        <fullName evidence="1">Uncharacterized protein</fullName>
    </submittedName>
</protein>
<proteinExistence type="predicted"/>
<dbReference type="AlphaFoldDB" id="A0A392SMU1"/>